<dbReference type="InterPro" id="IPR043502">
    <property type="entry name" value="DNA/RNA_pol_sf"/>
</dbReference>
<dbReference type="GO" id="GO:0004190">
    <property type="term" value="F:aspartic-type endopeptidase activity"/>
    <property type="evidence" value="ECO:0007669"/>
    <property type="project" value="UniProtKB-KW"/>
</dbReference>
<keyword evidence="4" id="KW-0862">Zinc</keyword>
<dbReference type="InterPro" id="IPR036875">
    <property type="entry name" value="Znf_CCHC_sf"/>
</dbReference>
<evidence type="ECO:0000256" key="3">
    <source>
        <dbReference type="ARBA" id="ARBA00023125"/>
    </source>
</evidence>
<proteinExistence type="predicted"/>
<comment type="caution">
    <text evidence="7">The sequence shown here is derived from an EMBL/GenBank/DDBJ whole genome shotgun (WGS) entry which is preliminary data.</text>
</comment>
<evidence type="ECO:0000256" key="5">
    <source>
        <dbReference type="SAM" id="MobiDB-lite"/>
    </source>
</evidence>
<evidence type="ECO:0000256" key="1">
    <source>
        <dbReference type="ARBA" id="ARBA00022670"/>
    </source>
</evidence>
<name>A0AAV5IFB7_9ROSI</name>
<dbReference type="Gene3D" id="3.10.10.10">
    <property type="entry name" value="HIV Type 1 Reverse Transcriptase, subunit A, domain 1"/>
    <property type="match status" value="1"/>
</dbReference>
<dbReference type="InterPro" id="IPR041577">
    <property type="entry name" value="RT_RNaseH_2"/>
</dbReference>
<dbReference type="Gene3D" id="3.30.70.270">
    <property type="match status" value="1"/>
</dbReference>
<keyword evidence="3" id="KW-0238">DNA-binding</keyword>
<feature type="compositionally biased region" description="Basic and acidic residues" evidence="5">
    <location>
        <begin position="202"/>
        <end position="219"/>
    </location>
</feature>
<dbReference type="AlphaFoldDB" id="A0AAV5IFB7"/>
<dbReference type="SMART" id="SM00343">
    <property type="entry name" value="ZnF_C2HC"/>
    <property type="match status" value="1"/>
</dbReference>
<dbReference type="FunFam" id="3.30.70.270:FF:000020">
    <property type="entry name" value="Transposon Tf2-6 polyprotein-like Protein"/>
    <property type="match status" value="1"/>
</dbReference>
<accession>A0AAV5IFB7</accession>
<evidence type="ECO:0000256" key="4">
    <source>
        <dbReference type="PROSITE-ProRule" id="PRU00047"/>
    </source>
</evidence>
<feature type="domain" description="CCHC-type" evidence="6">
    <location>
        <begin position="225"/>
        <end position="241"/>
    </location>
</feature>
<protein>
    <recommendedName>
        <fullName evidence="6">CCHC-type domain-containing protein</fullName>
    </recommendedName>
</protein>
<organism evidence="7 8">
    <name type="scientific">Rubroshorea leprosula</name>
    <dbReference type="NCBI Taxonomy" id="152421"/>
    <lineage>
        <taxon>Eukaryota</taxon>
        <taxon>Viridiplantae</taxon>
        <taxon>Streptophyta</taxon>
        <taxon>Embryophyta</taxon>
        <taxon>Tracheophyta</taxon>
        <taxon>Spermatophyta</taxon>
        <taxon>Magnoliopsida</taxon>
        <taxon>eudicotyledons</taxon>
        <taxon>Gunneridae</taxon>
        <taxon>Pentapetalae</taxon>
        <taxon>rosids</taxon>
        <taxon>malvids</taxon>
        <taxon>Malvales</taxon>
        <taxon>Dipterocarpaceae</taxon>
        <taxon>Rubroshorea</taxon>
    </lineage>
</organism>
<evidence type="ECO:0000313" key="8">
    <source>
        <dbReference type="Proteomes" id="UP001054252"/>
    </source>
</evidence>
<keyword evidence="2" id="KW-0378">Hydrolase</keyword>
<keyword evidence="8" id="KW-1185">Reference proteome</keyword>
<dbReference type="PANTHER" id="PTHR35046:SF9">
    <property type="entry name" value="RNA-DIRECTED DNA POLYMERASE"/>
    <property type="match status" value="1"/>
</dbReference>
<dbReference type="GO" id="GO:0006508">
    <property type="term" value="P:proteolysis"/>
    <property type="evidence" value="ECO:0007669"/>
    <property type="project" value="UniProtKB-KW"/>
</dbReference>
<keyword evidence="4" id="KW-0863">Zinc-finger</keyword>
<keyword evidence="4" id="KW-0479">Metal-binding</keyword>
<dbReference type="SUPFAM" id="SSF57756">
    <property type="entry name" value="Retrovirus zinc finger-like domains"/>
    <property type="match status" value="1"/>
</dbReference>
<evidence type="ECO:0000256" key="2">
    <source>
        <dbReference type="ARBA" id="ARBA00022750"/>
    </source>
</evidence>
<dbReference type="EMBL" id="BPVZ01000015">
    <property type="protein sequence ID" value="GKV00617.1"/>
    <property type="molecule type" value="Genomic_DNA"/>
</dbReference>
<dbReference type="PROSITE" id="PS50158">
    <property type="entry name" value="ZF_CCHC"/>
    <property type="match status" value="1"/>
</dbReference>
<sequence length="477" mass="54347">MSSSDDKSTTRSHHVDESFMLKAMQQQFQRLDIMFGEIKNKIEKQDVTIAKCINNDAQNSNFSMDRIMRGRGGQREQNLMRWGDQQDCDLGSIKMKIPPFQGKKDPNVYLEWERQVELVFDSHNYSEEKKLKLAAVEFTDYAVHYVELEDMVHMAMKVERQLKHKGATNRTGQNSGFSSSWKLNWSKKEENFAFKPKTSASKSKEVGSNEKSKTDNTQGRNRDIKCFRCLGRGHVASQCPNKHMMILREDGEIETKGESNDESMPPLQDANDGVEYAIDGELLVASNPNETKELQKQVEELMKKGHVRESMSPGSLPVLLVLKKDGTWHMCVDCRAVNKITIVFLGYVVSTDGIAIDKEKIKAIKDWPTPTNIFEVWSFHGLASFYRRFIKDFSTIAAPLTEIVKKGVGFKWESEQENAFNLIKENLISTPLLALPNFTKTFEIECDASGIGIGTVLMQDDENPKENNETHSTTRDF</sequence>
<gene>
    <name evidence="7" type="ORF">SLEP1_g13283</name>
</gene>
<dbReference type="PANTHER" id="PTHR35046">
    <property type="entry name" value="ZINC KNUCKLE (CCHC-TYPE) FAMILY PROTEIN"/>
    <property type="match status" value="1"/>
</dbReference>
<dbReference type="Gene3D" id="4.10.60.10">
    <property type="entry name" value="Zinc finger, CCHC-type"/>
    <property type="match status" value="1"/>
</dbReference>
<reference evidence="7 8" key="1">
    <citation type="journal article" date="2021" name="Commun. Biol.">
        <title>The genome of Shorea leprosula (Dipterocarpaceae) highlights the ecological relevance of drought in aseasonal tropical rainforests.</title>
        <authorList>
            <person name="Ng K.K.S."/>
            <person name="Kobayashi M.J."/>
            <person name="Fawcett J.A."/>
            <person name="Hatakeyama M."/>
            <person name="Paape T."/>
            <person name="Ng C.H."/>
            <person name="Ang C.C."/>
            <person name="Tnah L.H."/>
            <person name="Lee C.T."/>
            <person name="Nishiyama T."/>
            <person name="Sese J."/>
            <person name="O'Brien M.J."/>
            <person name="Copetti D."/>
            <person name="Mohd Noor M.I."/>
            <person name="Ong R.C."/>
            <person name="Putra M."/>
            <person name="Sireger I.Z."/>
            <person name="Indrioko S."/>
            <person name="Kosugi Y."/>
            <person name="Izuno A."/>
            <person name="Isagi Y."/>
            <person name="Lee S.L."/>
            <person name="Shimizu K.K."/>
        </authorList>
    </citation>
    <scope>NUCLEOTIDE SEQUENCE [LARGE SCALE GENOMIC DNA]</scope>
    <source>
        <strain evidence="7">214</strain>
    </source>
</reference>
<dbReference type="InterPro" id="IPR001878">
    <property type="entry name" value="Znf_CCHC"/>
</dbReference>
<keyword evidence="1" id="KW-0645">Protease</keyword>
<feature type="region of interest" description="Disordered" evidence="5">
    <location>
        <begin position="194"/>
        <end position="219"/>
    </location>
</feature>
<evidence type="ECO:0000313" key="7">
    <source>
        <dbReference type="EMBL" id="GKV00617.1"/>
    </source>
</evidence>
<dbReference type="GO" id="GO:0003677">
    <property type="term" value="F:DNA binding"/>
    <property type="evidence" value="ECO:0007669"/>
    <property type="project" value="UniProtKB-KW"/>
</dbReference>
<dbReference type="InterPro" id="IPR043128">
    <property type="entry name" value="Rev_trsase/Diguanyl_cyclase"/>
</dbReference>
<dbReference type="SUPFAM" id="SSF56672">
    <property type="entry name" value="DNA/RNA polymerases"/>
    <property type="match status" value="1"/>
</dbReference>
<dbReference type="Pfam" id="PF17919">
    <property type="entry name" value="RT_RNaseH_2"/>
    <property type="match status" value="1"/>
</dbReference>
<dbReference type="GO" id="GO:0008270">
    <property type="term" value="F:zinc ion binding"/>
    <property type="evidence" value="ECO:0007669"/>
    <property type="project" value="UniProtKB-KW"/>
</dbReference>
<evidence type="ECO:0000259" key="6">
    <source>
        <dbReference type="PROSITE" id="PS50158"/>
    </source>
</evidence>
<keyword evidence="2" id="KW-0064">Aspartyl protease</keyword>
<dbReference type="Proteomes" id="UP001054252">
    <property type="component" value="Unassembled WGS sequence"/>
</dbReference>